<dbReference type="EMBL" id="SMSI01000001">
    <property type="protein sequence ID" value="TDH38498.1"/>
    <property type="molecule type" value="Genomic_DNA"/>
</dbReference>
<dbReference type="InterPro" id="IPR001789">
    <property type="entry name" value="Sig_transdc_resp-reg_receiver"/>
</dbReference>
<dbReference type="PROSITE" id="PS50110">
    <property type="entry name" value="RESPONSE_REGULATORY"/>
    <property type="match status" value="1"/>
</dbReference>
<dbReference type="Proteomes" id="UP000295131">
    <property type="component" value="Unassembled WGS sequence"/>
</dbReference>
<name>A0A4R5PNM1_9HYPH</name>
<feature type="domain" description="Response regulatory" evidence="5">
    <location>
        <begin position="509"/>
        <end position="629"/>
    </location>
</feature>
<proteinExistence type="predicted"/>
<dbReference type="InterPro" id="IPR035965">
    <property type="entry name" value="PAS-like_dom_sf"/>
</dbReference>
<feature type="region of interest" description="Disordered" evidence="4">
    <location>
        <begin position="405"/>
        <end position="459"/>
    </location>
</feature>
<dbReference type="NCBIfam" id="TIGR00229">
    <property type="entry name" value="sensory_box"/>
    <property type="match status" value="1"/>
</dbReference>
<comment type="caution">
    <text evidence="7">The sequence shown here is derived from an EMBL/GenBank/DDBJ whole genome shotgun (WGS) entry which is preliminary data.</text>
</comment>
<accession>A0A4R5PNM1</accession>
<dbReference type="Pfam" id="PF08448">
    <property type="entry name" value="PAS_4"/>
    <property type="match status" value="1"/>
</dbReference>
<dbReference type="PANTHER" id="PTHR45339">
    <property type="entry name" value="HYBRID SIGNAL TRANSDUCTION HISTIDINE KINASE J"/>
    <property type="match status" value="1"/>
</dbReference>
<dbReference type="Pfam" id="PF12860">
    <property type="entry name" value="PAS_7"/>
    <property type="match status" value="1"/>
</dbReference>
<evidence type="ECO:0000313" key="8">
    <source>
        <dbReference type="Proteomes" id="UP000295131"/>
    </source>
</evidence>
<evidence type="ECO:0000256" key="2">
    <source>
        <dbReference type="ARBA" id="ARBA00023012"/>
    </source>
</evidence>
<dbReference type="InterPro" id="IPR013656">
    <property type="entry name" value="PAS_4"/>
</dbReference>
<dbReference type="CDD" id="cd17546">
    <property type="entry name" value="REC_hyHK_CKI1_RcsC-like"/>
    <property type="match status" value="1"/>
</dbReference>
<sequence>MIAYVMCVFHAGDLERSNLKTQSECGKLSAGDISKDNMQLALVEGLAGSLGTSVAIYDRDDTLIYSSKNFNRFFDIPDDSLVIGTRLRDFLGAIYDCGARFGVAGKKRGAVSRNDWIAERIAIHWRERYDHVEQLPHGRWVRLGQRRLPGGLLITHITDISDQMRRSNELKAAEDGERLAKDVVDNLPNPILVKDETLQVVLVNKAFCSLLGYKEHEILGRRVAEVVGEEAASVFEERERRVMETGEPLEFVEDIPHADGSLIRSITRQNRVRTSNGCYIVISIDRITTQSGLYHAGRKTVSSRPEQAERTRKRILIVDQDRARAEEHAAALRSETVETLAIGDLHQLFSFLDTARSMDVSVDVIEVSDEIGAALAANPAATEYPVLTRLLAERVSRDIARRTAEAEAQRSAEVEAERPTDVRHVEAETSDSVPEQREEAARQMPPVAENQQLPDDPAVDDEASDAIVATDGGEAETAVQPVVAPPEPAPVRIPVPPAAPRALKTSTVRILVAEDNDVNQIVFEQILTSIGVDYHIVSNGQEAVEAWEEMKPDLILMDVSMPVMNGHEASRRIREEENARSSDHHVPILAVTAHAMAGDADACYAAGMDDYLTKPVSPEKLEAAINLWVPTRHGQQVA</sequence>
<evidence type="ECO:0000259" key="5">
    <source>
        <dbReference type="PROSITE" id="PS50110"/>
    </source>
</evidence>
<evidence type="ECO:0000256" key="1">
    <source>
        <dbReference type="ARBA" id="ARBA00022553"/>
    </source>
</evidence>
<dbReference type="SMART" id="SM00448">
    <property type="entry name" value="REC"/>
    <property type="match status" value="1"/>
</dbReference>
<dbReference type="RefSeq" id="WP_133283333.1">
    <property type="nucleotide sequence ID" value="NZ_SMSI01000001.1"/>
</dbReference>
<dbReference type="OrthoDB" id="8274118at2"/>
<evidence type="ECO:0000256" key="3">
    <source>
        <dbReference type="PROSITE-ProRule" id="PRU00169"/>
    </source>
</evidence>
<feature type="compositionally biased region" description="Basic and acidic residues" evidence="4">
    <location>
        <begin position="405"/>
        <end position="427"/>
    </location>
</feature>
<dbReference type="Pfam" id="PF00072">
    <property type="entry name" value="Response_reg"/>
    <property type="match status" value="1"/>
</dbReference>
<evidence type="ECO:0000256" key="4">
    <source>
        <dbReference type="SAM" id="MobiDB-lite"/>
    </source>
</evidence>
<dbReference type="SUPFAM" id="SSF55785">
    <property type="entry name" value="PYP-like sensor domain (PAS domain)"/>
    <property type="match status" value="1"/>
</dbReference>
<dbReference type="AlphaFoldDB" id="A0A4R5PNM1"/>
<dbReference type="Gene3D" id="3.30.450.20">
    <property type="entry name" value="PAS domain"/>
    <property type="match status" value="1"/>
</dbReference>
<gene>
    <name evidence="7" type="ORF">E2A64_05160</name>
</gene>
<dbReference type="CDD" id="cd00130">
    <property type="entry name" value="PAS"/>
    <property type="match status" value="1"/>
</dbReference>
<evidence type="ECO:0000313" key="7">
    <source>
        <dbReference type="EMBL" id="TDH38498.1"/>
    </source>
</evidence>
<dbReference type="InterPro" id="IPR000014">
    <property type="entry name" value="PAS"/>
</dbReference>
<dbReference type="PANTHER" id="PTHR45339:SF1">
    <property type="entry name" value="HYBRID SIGNAL TRANSDUCTION HISTIDINE KINASE J"/>
    <property type="match status" value="1"/>
</dbReference>
<dbReference type="PROSITE" id="PS50112">
    <property type="entry name" value="PAS"/>
    <property type="match status" value="1"/>
</dbReference>
<feature type="modified residue" description="4-aspartylphosphate" evidence="3">
    <location>
        <position position="558"/>
    </location>
</feature>
<dbReference type="SUPFAM" id="SSF52172">
    <property type="entry name" value="CheY-like"/>
    <property type="match status" value="1"/>
</dbReference>
<protein>
    <submittedName>
        <fullName evidence="7">Response regulator</fullName>
    </submittedName>
</protein>
<keyword evidence="1 3" id="KW-0597">Phosphoprotein</keyword>
<feature type="domain" description="PAS" evidence="6">
    <location>
        <begin position="176"/>
        <end position="246"/>
    </location>
</feature>
<dbReference type="Gene3D" id="3.40.50.2300">
    <property type="match status" value="1"/>
</dbReference>
<dbReference type="GO" id="GO:0000160">
    <property type="term" value="P:phosphorelay signal transduction system"/>
    <property type="evidence" value="ECO:0007669"/>
    <property type="project" value="UniProtKB-KW"/>
</dbReference>
<dbReference type="InterPro" id="IPR011006">
    <property type="entry name" value="CheY-like_superfamily"/>
</dbReference>
<organism evidence="7 8">
    <name type="scientific">Pseudohoeflea suaedae</name>
    <dbReference type="NCBI Taxonomy" id="877384"/>
    <lineage>
        <taxon>Bacteria</taxon>
        <taxon>Pseudomonadati</taxon>
        <taxon>Pseudomonadota</taxon>
        <taxon>Alphaproteobacteria</taxon>
        <taxon>Hyphomicrobiales</taxon>
        <taxon>Rhizobiaceae</taxon>
        <taxon>Pseudohoeflea</taxon>
    </lineage>
</organism>
<keyword evidence="2" id="KW-0902">Two-component regulatory system</keyword>
<evidence type="ECO:0000259" key="6">
    <source>
        <dbReference type="PROSITE" id="PS50112"/>
    </source>
</evidence>
<keyword evidence="8" id="KW-1185">Reference proteome</keyword>
<dbReference type="SMART" id="SM00091">
    <property type="entry name" value="PAS"/>
    <property type="match status" value="1"/>
</dbReference>
<reference evidence="7 8" key="1">
    <citation type="journal article" date="2013" name="Int. J. Syst. Evol. Microbiol.">
        <title>Hoeflea suaedae sp. nov., an endophytic bacterium isolated from the root of the halophyte Suaeda maritima.</title>
        <authorList>
            <person name="Chung E.J."/>
            <person name="Park J.A."/>
            <person name="Pramanik P."/>
            <person name="Bibi F."/>
            <person name="Jeon C.O."/>
            <person name="Chung Y.R."/>
        </authorList>
    </citation>
    <scope>NUCLEOTIDE SEQUENCE [LARGE SCALE GENOMIC DNA]</scope>
    <source>
        <strain evidence="7 8">YC6898</strain>
    </source>
</reference>